<dbReference type="Pfam" id="PF00067">
    <property type="entry name" value="p450"/>
    <property type="match status" value="1"/>
</dbReference>
<dbReference type="RefSeq" id="WP_053138501.1">
    <property type="nucleotide sequence ID" value="NZ_CP012382.1"/>
</dbReference>
<dbReference type="EMBL" id="CP012382">
    <property type="protein sequence ID" value="AKZ58669.1"/>
    <property type="molecule type" value="Genomic_DNA"/>
</dbReference>
<sequence length="403" mass="45394">MGEAVTGPMELSKDADARGLLEWFAYNRTRHPVFWDETRQAWQVFGYDDYVTVSNNPQFFSSDFNMVMPTPPELEMIIGPGTIGALDPPAHGPMRKLVSQAFTPRRIARLEPRVRAITEELLDKVGQQDVVDAVGDLSYALPVIVIAELLGIPAGDRDLFREWVDTLLTNEGLEYPNLPDNFTETIAPALKEMTDYLLKQIHAKRDAPADDLVSGLVQAEQDGRRLTDVEIVNIVALLLTAGHVSSSTLLSNLFLVLEENPQALEDLRADRSLVPGAIEETLRYRSPFNNIFRFVKEDTTVLGPLMEKGQMVIAWSQSANRDPRHFPDPDTFDIRRSDGTRHMAFGHGIHHCLGAALARLEGKVMLELLLDRVQGFRIDHEHTVFYEADQLTPKYLPVRVDWN</sequence>
<reference evidence="9" key="1">
    <citation type="journal article" date="2015" name="J. Biotechnol.">
        <title>Complete genome sequence of Streptomyces ambofaciens ATCC 23877, the spiramycin producer.</title>
        <authorList>
            <person name="Thibessard A."/>
            <person name="Haas D."/>
            <person name="Gerbaud C."/>
            <person name="Aigle B."/>
            <person name="Lautru S."/>
            <person name="Pernodet J.L."/>
            <person name="Leblond P."/>
        </authorList>
    </citation>
    <scope>NUCLEOTIDE SEQUENCE [LARGE SCALE GENOMIC DNA]</scope>
    <source>
        <strain evidence="9">ATCC 23877 / 3486 / DSM 40053 / JCM 4204 / NBRC 12836 / NRRL B-2516</strain>
    </source>
</reference>
<gene>
    <name evidence="8" type="primary">srm13</name>
    <name evidence="8" type="ORF">SAM23877_5624</name>
</gene>
<name>A0A0K2B068_STRA7</name>
<dbReference type="CDD" id="cd11032">
    <property type="entry name" value="P450_EryK-like"/>
    <property type="match status" value="1"/>
</dbReference>
<dbReference type="SUPFAM" id="SSF48264">
    <property type="entry name" value="Cytochrome P450"/>
    <property type="match status" value="1"/>
</dbReference>
<dbReference type="InterPro" id="IPR036396">
    <property type="entry name" value="Cyt_P450_sf"/>
</dbReference>
<dbReference type="FunFam" id="1.10.630.10:FF:000018">
    <property type="entry name" value="Cytochrome P450 monooxygenase"/>
    <property type="match status" value="1"/>
</dbReference>
<keyword evidence="4 7" id="KW-0560">Oxidoreductase</keyword>
<dbReference type="PANTHER" id="PTHR46696:SF3">
    <property type="entry name" value="PULCHERRIMINIC ACID SYNTHASE"/>
    <property type="match status" value="1"/>
</dbReference>
<dbReference type="Gene3D" id="1.10.630.10">
    <property type="entry name" value="Cytochrome P450"/>
    <property type="match status" value="1"/>
</dbReference>
<dbReference type="GO" id="GO:0020037">
    <property type="term" value="F:heme binding"/>
    <property type="evidence" value="ECO:0007669"/>
    <property type="project" value="InterPro"/>
</dbReference>
<organism evidence="8 9">
    <name type="scientific">Streptomyces ambofaciens (strain ATCC 23877 / 3486 / DSM 40053 / JCM 4204 / NBRC 12836 / NRRL B-2516)</name>
    <dbReference type="NCBI Taxonomy" id="278992"/>
    <lineage>
        <taxon>Bacteria</taxon>
        <taxon>Bacillati</taxon>
        <taxon>Actinomycetota</taxon>
        <taxon>Actinomycetes</taxon>
        <taxon>Kitasatosporales</taxon>
        <taxon>Streptomycetaceae</taxon>
        <taxon>Streptomyces</taxon>
    </lineage>
</organism>
<evidence type="ECO:0000256" key="7">
    <source>
        <dbReference type="RuleBase" id="RU000461"/>
    </source>
</evidence>
<dbReference type="SMR" id="A0A0K2B068"/>
<keyword evidence="2 7" id="KW-0349">Heme</keyword>
<dbReference type="AlphaFoldDB" id="A0A0K2B068"/>
<dbReference type="GO" id="GO:0016705">
    <property type="term" value="F:oxidoreductase activity, acting on paired donors, with incorporation or reduction of molecular oxygen"/>
    <property type="evidence" value="ECO:0007669"/>
    <property type="project" value="InterPro"/>
</dbReference>
<evidence type="ECO:0000256" key="3">
    <source>
        <dbReference type="ARBA" id="ARBA00022723"/>
    </source>
</evidence>
<evidence type="ECO:0000256" key="2">
    <source>
        <dbReference type="ARBA" id="ARBA00022617"/>
    </source>
</evidence>
<evidence type="ECO:0000256" key="6">
    <source>
        <dbReference type="ARBA" id="ARBA00023033"/>
    </source>
</evidence>
<dbReference type="InterPro" id="IPR017972">
    <property type="entry name" value="Cyt_P450_CS"/>
</dbReference>
<keyword evidence="6 7" id="KW-0503">Monooxygenase</keyword>
<proteinExistence type="inferred from homology"/>
<dbReference type="InterPro" id="IPR001128">
    <property type="entry name" value="Cyt_P450"/>
</dbReference>
<evidence type="ECO:0000313" key="9">
    <source>
        <dbReference type="Proteomes" id="UP000061018"/>
    </source>
</evidence>
<dbReference type="InterPro" id="IPR002397">
    <property type="entry name" value="Cyt_P450_B"/>
</dbReference>
<keyword evidence="5 7" id="KW-0408">Iron</keyword>
<dbReference type="Proteomes" id="UP000061018">
    <property type="component" value="Chromosome"/>
</dbReference>
<dbReference type="PROSITE" id="PS00086">
    <property type="entry name" value="CYTOCHROME_P450"/>
    <property type="match status" value="1"/>
</dbReference>
<dbReference type="GO" id="GO:0004497">
    <property type="term" value="F:monooxygenase activity"/>
    <property type="evidence" value="ECO:0007669"/>
    <property type="project" value="UniProtKB-KW"/>
</dbReference>
<dbReference type="KEGG" id="samb:SAM23877_5624"/>
<dbReference type="PANTHER" id="PTHR46696">
    <property type="entry name" value="P450, PUTATIVE (EUROFUNG)-RELATED"/>
    <property type="match status" value="1"/>
</dbReference>
<dbReference type="PRINTS" id="PR00359">
    <property type="entry name" value="BP450"/>
</dbReference>
<evidence type="ECO:0000313" key="8">
    <source>
        <dbReference type="EMBL" id="AKZ58669.1"/>
    </source>
</evidence>
<accession>A0A0K2B068</accession>
<protein>
    <submittedName>
        <fullName evidence="8">Cytochrome P-450 hydroxylase</fullName>
    </submittedName>
</protein>
<dbReference type="GO" id="GO:0005506">
    <property type="term" value="F:iron ion binding"/>
    <property type="evidence" value="ECO:0007669"/>
    <property type="project" value="InterPro"/>
</dbReference>
<evidence type="ECO:0000256" key="5">
    <source>
        <dbReference type="ARBA" id="ARBA00023004"/>
    </source>
</evidence>
<keyword evidence="3 7" id="KW-0479">Metal-binding</keyword>
<evidence type="ECO:0000256" key="4">
    <source>
        <dbReference type="ARBA" id="ARBA00023002"/>
    </source>
</evidence>
<dbReference type="STRING" id="1889.SAM40697_5116"/>
<comment type="similarity">
    <text evidence="1 7">Belongs to the cytochrome P450 family.</text>
</comment>
<evidence type="ECO:0000256" key="1">
    <source>
        <dbReference type="ARBA" id="ARBA00010617"/>
    </source>
</evidence>